<dbReference type="InterPro" id="IPR011009">
    <property type="entry name" value="Kinase-like_dom_sf"/>
</dbReference>
<dbReference type="PROSITE" id="PS00108">
    <property type="entry name" value="PROTEIN_KINASE_ST"/>
    <property type="match status" value="1"/>
</dbReference>
<dbReference type="GO" id="GO:0010389">
    <property type="term" value="P:regulation of G2/M transition of mitotic cell cycle"/>
    <property type="evidence" value="ECO:0007669"/>
    <property type="project" value="TreeGrafter"/>
</dbReference>
<dbReference type="Pfam" id="PF00069">
    <property type="entry name" value="Pkinase"/>
    <property type="match status" value="1"/>
</dbReference>
<dbReference type="PANTHER" id="PTHR24056">
    <property type="entry name" value="CELL DIVISION PROTEIN KINASE"/>
    <property type="match status" value="1"/>
</dbReference>
<comment type="similarity">
    <text evidence="1">Belongs to the protein kinase superfamily. CMGC Ser/Thr protein kinase family. CDC2/CDKX subfamily.</text>
</comment>
<evidence type="ECO:0000259" key="9">
    <source>
        <dbReference type="PROSITE" id="PS50011"/>
    </source>
</evidence>
<dbReference type="Gene3D" id="1.10.510.10">
    <property type="entry name" value="Transferase(Phosphotransferase) domain 1"/>
    <property type="match status" value="1"/>
</dbReference>
<evidence type="ECO:0000256" key="1">
    <source>
        <dbReference type="ARBA" id="ARBA00006485"/>
    </source>
</evidence>
<dbReference type="PANTHER" id="PTHR24056:SF472">
    <property type="entry name" value="CYCLIN-DEPENDENT KINASE 4, ISOFORM A"/>
    <property type="match status" value="1"/>
</dbReference>
<dbReference type="InterPro" id="IPR008271">
    <property type="entry name" value="Ser/Thr_kinase_AS"/>
</dbReference>
<feature type="domain" description="Protein kinase" evidence="9">
    <location>
        <begin position="43"/>
        <end position="329"/>
    </location>
</feature>
<dbReference type="GO" id="GO:0005737">
    <property type="term" value="C:cytoplasm"/>
    <property type="evidence" value="ECO:0007669"/>
    <property type="project" value="TreeGrafter"/>
</dbReference>
<evidence type="ECO:0000256" key="3">
    <source>
        <dbReference type="ARBA" id="ARBA00022679"/>
    </source>
</evidence>
<dbReference type="AlphaFoldDB" id="A0A8R1DZ83"/>
<dbReference type="PROSITE" id="PS50011">
    <property type="entry name" value="PROTEIN_KINASE_DOM"/>
    <property type="match status" value="1"/>
</dbReference>
<reference evidence="11" key="1">
    <citation type="submission" date="2010-08" db="EMBL/GenBank/DDBJ databases">
        <authorList>
            <consortium name="Caenorhabditis japonica Sequencing Consortium"/>
            <person name="Wilson R.K."/>
        </authorList>
    </citation>
    <scope>NUCLEOTIDE SEQUENCE [LARGE SCALE GENOMIC DNA]</scope>
    <source>
        <strain evidence="11">DF5081</strain>
    </source>
</reference>
<keyword evidence="3" id="KW-0808">Transferase</keyword>
<dbReference type="SMART" id="SM00220">
    <property type="entry name" value="S_TKc"/>
    <property type="match status" value="1"/>
</dbReference>
<dbReference type="GO" id="GO:0005524">
    <property type="term" value="F:ATP binding"/>
    <property type="evidence" value="ECO:0007669"/>
    <property type="project" value="UniProtKB-UniRule"/>
</dbReference>
<evidence type="ECO:0000313" key="10">
    <source>
        <dbReference type="EnsemblMetazoa" id="CJA16533.1"/>
    </source>
</evidence>
<dbReference type="PROSITE" id="PS00107">
    <property type="entry name" value="PROTEIN_KINASE_ATP"/>
    <property type="match status" value="1"/>
</dbReference>
<evidence type="ECO:0000256" key="5">
    <source>
        <dbReference type="ARBA" id="ARBA00022777"/>
    </source>
</evidence>
<evidence type="ECO:0000313" key="11">
    <source>
        <dbReference type="Proteomes" id="UP000005237"/>
    </source>
</evidence>
<dbReference type="InterPro" id="IPR000719">
    <property type="entry name" value="Prot_kinase_dom"/>
</dbReference>
<dbReference type="InterPro" id="IPR017441">
    <property type="entry name" value="Protein_kinase_ATP_BS"/>
</dbReference>
<evidence type="ECO:0000256" key="4">
    <source>
        <dbReference type="ARBA" id="ARBA00022741"/>
    </source>
</evidence>
<keyword evidence="4 7" id="KW-0547">Nucleotide-binding</keyword>
<dbReference type="FunFam" id="1.10.510.10:FF:000624">
    <property type="entry name" value="Mitogen-activated protein kinase"/>
    <property type="match status" value="1"/>
</dbReference>
<keyword evidence="6 7" id="KW-0067">ATP-binding</keyword>
<feature type="binding site" evidence="7">
    <location>
        <position position="72"/>
    </location>
    <ligand>
        <name>ATP</name>
        <dbReference type="ChEBI" id="CHEBI:30616"/>
    </ligand>
</feature>
<evidence type="ECO:0000256" key="7">
    <source>
        <dbReference type="PROSITE-ProRule" id="PRU10141"/>
    </source>
</evidence>
<dbReference type="EnsemblMetazoa" id="CJA16533.1">
    <property type="protein sequence ID" value="CJA16533.1"/>
    <property type="gene ID" value="WBGene00135737"/>
</dbReference>
<dbReference type="InterPro" id="IPR050108">
    <property type="entry name" value="CDK"/>
</dbReference>
<dbReference type="GO" id="GO:0005634">
    <property type="term" value="C:nucleus"/>
    <property type="evidence" value="ECO:0007669"/>
    <property type="project" value="TreeGrafter"/>
</dbReference>
<protein>
    <submittedName>
        <fullName evidence="10">Protein kinase domain-containing protein</fullName>
    </submittedName>
</protein>
<evidence type="ECO:0000256" key="2">
    <source>
        <dbReference type="ARBA" id="ARBA00022527"/>
    </source>
</evidence>
<evidence type="ECO:0000256" key="6">
    <source>
        <dbReference type="ARBA" id="ARBA00022840"/>
    </source>
</evidence>
<organism evidence="10 11">
    <name type="scientific">Caenorhabditis japonica</name>
    <dbReference type="NCBI Taxonomy" id="281687"/>
    <lineage>
        <taxon>Eukaryota</taxon>
        <taxon>Metazoa</taxon>
        <taxon>Ecdysozoa</taxon>
        <taxon>Nematoda</taxon>
        <taxon>Chromadorea</taxon>
        <taxon>Rhabditida</taxon>
        <taxon>Rhabditina</taxon>
        <taxon>Rhabditomorpha</taxon>
        <taxon>Rhabditoidea</taxon>
        <taxon>Rhabditidae</taxon>
        <taxon>Peloderinae</taxon>
        <taxon>Caenorhabditis</taxon>
    </lineage>
</organism>
<proteinExistence type="inferred from homology"/>
<reference evidence="10" key="2">
    <citation type="submission" date="2022-06" db="UniProtKB">
        <authorList>
            <consortium name="EnsemblMetazoa"/>
        </authorList>
    </citation>
    <scope>IDENTIFICATION</scope>
    <source>
        <strain evidence="10">DF5081</strain>
    </source>
</reference>
<dbReference type="SUPFAM" id="SSF56112">
    <property type="entry name" value="Protein kinase-like (PK-like)"/>
    <property type="match status" value="1"/>
</dbReference>
<dbReference type="GO" id="GO:0004693">
    <property type="term" value="F:cyclin-dependent protein serine/threonine kinase activity"/>
    <property type="evidence" value="ECO:0007669"/>
    <property type="project" value="TreeGrafter"/>
</dbReference>
<dbReference type="Proteomes" id="UP000005237">
    <property type="component" value="Unassembled WGS sequence"/>
</dbReference>
<keyword evidence="5" id="KW-0418">Kinase</keyword>
<keyword evidence="2 8" id="KW-0723">Serine/threonine-protein kinase</keyword>
<dbReference type="GO" id="GO:0000307">
    <property type="term" value="C:cyclin-dependent protein kinase holoenzyme complex"/>
    <property type="evidence" value="ECO:0007669"/>
    <property type="project" value="TreeGrafter"/>
</dbReference>
<evidence type="ECO:0000256" key="8">
    <source>
        <dbReference type="RuleBase" id="RU000304"/>
    </source>
</evidence>
<dbReference type="GO" id="GO:0000082">
    <property type="term" value="P:G1/S transition of mitotic cell cycle"/>
    <property type="evidence" value="ECO:0007669"/>
    <property type="project" value="TreeGrafter"/>
</dbReference>
<dbReference type="OMA" id="YEEHRVI"/>
<dbReference type="GO" id="GO:0030332">
    <property type="term" value="F:cyclin binding"/>
    <property type="evidence" value="ECO:0007669"/>
    <property type="project" value="TreeGrafter"/>
</dbReference>
<dbReference type="Gene3D" id="3.30.200.20">
    <property type="entry name" value="Phosphorylase Kinase, domain 1"/>
    <property type="match status" value="1"/>
</dbReference>
<sequence>MSRPNQEQGQSDEDYRMEVHRLQKMMNNMSCAQQQRPLGLQDFSVSHALGKGAYGNVYRVRNNRDGKDYALKQILISSKNEGIPQSVLREITVMKHLAKKNHPNIVGLKSVFHIVDEQCGILKINMIMEKCDWDLHTFLRNIPRTIPEHQARHVTAQIVRGLDFLHSHSIVHRDLKPQNILLNRDQTVKLADFGLSKEHSNTTAFTTLVVTLWYRAPEVLLQSYYTSTIDMWALGCIVSEIYSRQPLFAGQDEAQQLTDIFKKWGTPTGKDWPSESVIDPKSYPIYKRKSLQELNRHMSPLAMDFVDKCLSYDRIKRISARAALNHPFMKPPVMRRVLQPLHANNK</sequence>
<accession>A0A8R1DZ83</accession>
<dbReference type="GO" id="GO:0010468">
    <property type="term" value="P:regulation of gene expression"/>
    <property type="evidence" value="ECO:0007669"/>
    <property type="project" value="TreeGrafter"/>
</dbReference>
<dbReference type="GO" id="GO:0007165">
    <property type="term" value="P:signal transduction"/>
    <property type="evidence" value="ECO:0007669"/>
    <property type="project" value="TreeGrafter"/>
</dbReference>
<name>A0A8R1DZ83_CAEJA</name>
<keyword evidence="11" id="KW-1185">Reference proteome</keyword>